<proteinExistence type="predicted"/>
<evidence type="ECO:0000313" key="3">
    <source>
        <dbReference type="EMBL" id="KAG0312652.1"/>
    </source>
</evidence>
<comment type="caution">
    <text evidence="3">The sequence shown here is derived from an EMBL/GenBank/DDBJ whole genome shotgun (WGS) entry which is preliminary data.</text>
</comment>
<feature type="compositionally biased region" description="Polar residues" evidence="1">
    <location>
        <begin position="1"/>
        <end position="11"/>
    </location>
</feature>
<keyword evidence="2" id="KW-0812">Transmembrane</keyword>
<evidence type="ECO:0000256" key="2">
    <source>
        <dbReference type="SAM" id="Phobius"/>
    </source>
</evidence>
<accession>A0A9P6UNM9</accession>
<evidence type="ECO:0000256" key="1">
    <source>
        <dbReference type="SAM" id="MobiDB-lite"/>
    </source>
</evidence>
<dbReference type="Proteomes" id="UP000823405">
    <property type="component" value="Unassembled WGS sequence"/>
</dbReference>
<dbReference type="OrthoDB" id="2394339at2759"/>
<protein>
    <submittedName>
        <fullName evidence="3">Uncharacterized protein</fullName>
    </submittedName>
</protein>
<dbReference type="EMBL" id="JAAAIN010000595">
    <property type="protein sequence ID" value="KAG0312652.1"/>
    <property type="molecule type" value="Genomic_DNA"/>
</dbReference>
<feature type="region of interest" description="Disordered" evidence="1">
    <location>
        <begin position="1"/>
        <end position="21"/>
    </location>
</feature>
<gene>
    <name evidence="3" type="ORF">BGZ97_010977</name>
</gene>
<keyword evidence="4" id="KW-1185">Reference proteome</keyword>
<name>A0A9P6UNM9_9FUNG</name>
<sequence>MTRASKSYRSTTPKETRETKAERAKRLENYRIAKAQAKKFVIPGIIAVIASIFFLFVAMYGFKGTKMDRMVTRGRSASDMLFEEARKNFANNFGAAKEELKAQILEAFKKGDEKWDQEHPEDATQDYEPIVKTQGAQEEVVIE</sequence>
<organism evidence="3 4">
    <name type="scientific">Linnemannia gamsii</name>
    <dbReference type="NCBI Taxonomy" id="64522"/>
    <lineage>
        <taxon>Eukaryota</taxon>
        <taxon>Fungi</taxon>
        <taxon>Fungi incertae sedis</taxon>
        <taxon>Mucoromycota</taxon>
        <taxon>Mortierellomycotina</taxon>
        <taxon>Mortierellomycetes</taxon>
        <taxon>Mortierellales</taxon>
        <taxon>Mortierellaceae</taxon>
        <taxon>Linnemannia</taxon>
    </lineage>
</organism>
<feature type="transmembrane region" description="Helical" evidence="2">
    <location>
        <begin position="40"/>
        <end position="62"/>
    </location>
</feature>
<feature type="compositionally biased region" description="Basic and acidic residues" evidence="1">
    <location>
        <begin position="12"/>
        <end position="21"/>
    </location>
</feature>
<evidence type="ECO:0000313" key="4">
    <source>
        <dbReference type="Proteomes" id="UP000823405"/>
    </source>
</evidence>
<reference evidence="3" key="1">
    <citation type="journal article" date="2020" name="Fungal Divers.">
        <title>Resolving the Mortierellaceae phylogeny through synthesis of multi-gene phylogenetics and phylogenomics.</title>
        <authorList>
            <person name="Vandepol N."/>
            <person name="Liber J."/>
            <person name="Desiro A."/>
            <person name="Na H."/>
            <person name="Kennedy M."/>
            <person name="Barry K."/>
            <person name="Grigoriev I.V."/>
            <person name="Miller A.N."/>
            <person name="O'Donnell K."/>
            <person name="Stajich J.E."/>
            <person name="Bonito G."/>
        </authorList>
    </citation>
    <scope>NUCLEOTIDE SEQUENCE</scope>
    <source>
        <strain evidence="3">NVP60</strain>
    </source>
</reference>
<keyword evidence="2" id="KW-0472">Membrane</keyword>
<dbReference type="AlphaFoldDB" id="A0A9P6UNM9"/>
<keyword evidence="2" id="KW-1133">Transmembrane helix</keyword>